<proteinExistence type="predicted"/>
<protein>
    <submittedName>
        <fullName evidence="1">OLC1v1013552C1</fullName>
    </submittedName>
</protein>
<evidence type="ECO:0000313" key="1">
    <source>
        <dbReference type="EMBL" id="CAI9113028.1"/>
    </source>
</evidence>
<accession>A0AAV1E253</accession>
<evidence type="ECO:0000313" key="2">
    <source>
        <dbReference type="Proteomes" id="UP001161247"/>
    </source>
</evidence>
<dbReference type="AlphaFoldDB" id="A0AAV1E253"/>
<sequence>MTIGEAAKLAKKAICWAAYGASECGDYVSVYHVARYRWSKVISADNMIEWQKAHIRRDKDGRFPMVTISLSQKNSATNQYFVGELGKKIREEAIDEGRRKNPENRSQIRVQSSVFRVGRQLA</sequence>
<dbReference type="Proteomes" id="UP001161247">
    <property type="component" value="Chromosome 7"/>
</dbReference>
<keyword evidence="2" id="KW-1185">Reference proteome</keyword>
<gene>
    <name evidence="1" type="ORF">OLC1_LOCUS20115</name>
</gene>
<dbReference type="EMBL" id="OX459124">
    <property type="protein sequence ID" value="CAI9113028.1"/>
    <property type="molecule type" value="Genomic_DNA"/>
</dbReference>
<name>A0AAV1E253_OLDCO</name>
<reference evidence="1" key="1">
    <citation type="submission" date="2023-03" db="EMBL/GenBank/DDBJ databases">
        <authorList>
            <person name="Julca I."/>
        </authorList>
    </citation>
    <scope>NUCLEOTIDE SEQUENCE</scope>
</reference>
<organism evidence="1 2">
    <name type="scientific">Oldenlandia corymbosa var. corymbosa</name>
    <dbReference type="NCBI Taxonomy" id="529605"/>
    <lineage>
        <taxon>Eukaryota</taxon>
        <taxon>Viridiplantae</taxon>
        <taxon>Streptophyta</taxon>
        <taxon>Embryophyta</taxon>
        <taxon>Tracheophyta</taxon>
        <taxon>Spermatophyta</taxon>
        <taxon>Magnoliopsida</taxon>
        <taxon>eudicotyledons</taxon>
        <taxon>Gunneridae</taxon>
        <taxon>Pentapetalae</taxon>
        <taxon>asterids</taxon>
        <taxon>lamiids</taxon>
        <taxon>Gentianales</taxon>
        <taxon>Rubiaceae</taxon>
        <taxon>Rubioideae</taxon>
        <taxon>Spermacoceae</taxon>
        <taxon>Hedyotis-Oldenlandia complex</taxon>
        <taxon>Oldenlandia</taxon>
    </lineage>
</organism>